<feature type="transmembrane region" description="Helical" evidence="2">
    <location>
        <begin position="244"/>
        <end position="267"/>
    </location>
</feature>
<feature type="transmembrane region" description="Helical" evidence="2">
    <location>
        <begin position="453"/>
        <end position="475"/>
    </location>
</feature>
<keyword evidence="1" id="KW-0997">Cell inner membrane</keyword>
<feature type="transmembrane region" description="Helical" evidence="2">
    <location>
        <begin position="92"/>
        <end position="110"/>
    </location>
</feature>
<dbReference type="InterPro" id="IPR010656">
    <property type="entry name" value="DctM"/>
</dbReference>
<feature type="transmembrane region" description="Helical" evidence="2">
    <location>
        <begin position="573"/>
        <end position="591"/>
    </location>
</feature>
<comment type="function">
    <text evidence="1">Part of the tripartite ATP-independent periplasmic (TRAP) transport system.</text>
</comment>
<feature type="transmembrane region" description="Helical" evidence="2">
    <location>
        <begin position="317"/>
        <end position="342"/>
    </location>
</feature>
<dbReference type="GO" id="GO:0005886">
    <property type="term" value="C:plasma membrane"/>
    <property type="evidence" value="ECO:0007669"/>
    <property type="project" value="UniProtKB-SubCell"/>
</dbReference>
<feature type="transmembrane region" description="Helical" evidence="2">
    <location>
        <begin position="288"/>
        <end position="311"/>
    </location>
</feature>
<feature type="transmembrane region" description="Helical" evidence="2">
    <location>
        <begin position="122"/>
        <end position="139"/>
    </location>
</feature>
<dbReference type="PANTHER" id="PTHR43849:SF2">
    <property type="entry name" value="BLL3936 PROTEIN"/>
    <property type="match status" value="1"/>
</dbReference>
<dbReference type="Proteomes" id="UP000252405">
    <property type="component" value="Unassembled WGS sequence"/>
</dbReference>
<protein>
    <submittedName>
        <fullName evidence="4">TRAP transporter permease</fullName>
    </submittedName>
</protein>
<dbReference type="AlphaFoldDB" id="A0A368TSG6"/>
<dbReference type="EMBL" id="QPII01000015">
    <property type="protein sequence ID" value="RCV87531.1"/>
    <property type="molecule type" value="Genomic_DNA"/>
</dbReference>
<feature type="transmembrane region" description="Helical" evidence="2">
    <location>
        <begin position="603"/>
        <end position="627"/>
    </location>
</feature>
<evidence type="ECO:0000313" key="4">
    <source>
        <dbReference type="EMBL" id="RCV87531.1"/>
    </source>
</evidence>
<keyword evidence="1" id="KW-1003">Cell membrane</keyword>
<feature type="transmembrane region" description="Helical" evidence="2">
    <location>
        <begin position="151"/>
        <end position="172"/>
    </location>
</feature>
<keyword evidence="2" id="KW-1133">Transmembrane helix</keyword>
<proteinExistence type="predicted"/>
<comment type="caution">
    <text evidence="4">The sequence shown here is derived from an EMBL/GenBank/DDBJ whole genome shotgun (WGS) entry which is preliminary data.</text>
</comment>
<dbReference type="Pfam" id="PF06808">
    <property type="entry name" value="DctM"/>
    <property type="match status" value="1"/>
</dbReference>
<feature type="transmembrane region" description="Helical" evidence="2">
    <location>
        <begin position="422"/>
        <end position="441"/>
    </location>
</feature>
<reference evidence="4 5" key="1">
    <citation type="submission" date="2018-07" db="EMBL/GenBank/DDBJ databases">
        <title>Halomonas montanilacus sp. nov., isolated from Lake Pengyan on Tibetan Plateau.</title>
        <authorList>
            <person name="Lu H."/>
            <person name="Xing P."/>
            <person name="Wu Q."/>
        </authorList>
    </citation>
    <scope>NUCLEOTIDE SEQUENCE [LARGE SCALE GENOMIC DNA]</scope>
    <source>
        <strain evidence="4 5">PYC7W</strain>
    </source>
</reference>
<dbReference type="InterPro" id="IPR011853">
    <property type="entry name" value="TRAP_DctM-Dct_fused"/>
</dbReference>
<keyword evidence="1" id="KW-0813">Transport</keyword>
<feature type="domain" description="TRAP C4-dicarboxylate transport system permease DctM subunit" evidence="3">
    <location>
        <begin position="136"/>
        <end position="569"/>
    </location>
</feature>
<comment type="subcellular location">
    <subcellularLocation>
        <location evidence="1">Cell inner membrane</location>
        <topology evidence="1">Multi-pass membrane protein</topology>
    </subcellularLocation>
</comment>
<feature type="transmembrane region" description="Helical" evidence="2">
    <location>
        <begin position="549"/>
        <end position="567"/>
    </location>
</feature>
<dbReference type="OrthoDB" id="9759894at2"/>
<feature type="transmembrane region" description="Helical" evidence="2">
    <location>
        <begin position="511"/>
        <end position="537"/>
    </location>
</feature>
<evidence type="ECO:0000259" key="3">
    <source>
        <dbReference type="Pfam" id="PF06808"/>
    </source>
</evidence>
<feature type="transmembrane region" description="Helical" evidence="2">
    <location>
        <begin position="639"/>
        <end position="656"/>
    </location>
</feature>
<dbReference type="GO" id="GO:0022857">
    <property type="term" value="F:transmembrane transporter activity"/>
    <property type="evidence" value="ECO:0007669"/>
    <property type="project" value="UniProtKB-UniRule"/>
</dbReference>
<sequence>MTNPTPPADSTRELKEKVTHVRPLPPALRWVPGAVTVLLMLMTLDYLFNTGWLRFITGLETQFYYAVVALLLPLVYLLWPIKSSLQHRPVPWYDYTLCLATLIVGGYFVYNAESILERGWAFAAPDIAIMASYAWWLLIVEAARRAGGWPIAVIVSLFSLYPLVADIVPGPIQAFPSTLEETAMYHTMSTESIMGVPLQAFAGLVIGFLVFGVVLQKSGGGKFFINLAFALLGHVRGGPAKVSIFSSGLMGSMSGSVISNVLTTGVLSIPAMRRIGMGRSFSGGVEACASTGGVLMPPVMGATAFVMAMFLDVPYAAVALAAVIPSILYFLGLFIQIDAYAARHEIKGLPAAELPSLLQTLKEGWYFIFVFALLVWMLLVMQREAVAPFYATALLLVLNQFSPHNRWGLRELGESLSSAAKLFAELIAILAGVGMLVGALSMTGLSGTIANDFIHIAGGSVPLLLLMGALTSFVLGIGMTVTAAYIFLAVALAPALIQGGGLDPMAVHMFILYWGMLSFITPPVALGAFAAATVAGARPMATGLQAMRLGSVIYFIPFLFVLNPALIMQGEPLQIGLVFIQALVGIVLFASAMQGYLIGVGRLGVGAVCETLVRGLVLVAGLLFALPGGGMVPLSQVELFAYALAALVPAVLLARWSQRRARPHAATLTPPTDS</sequence>
<keyword evidence="2" id="KW-0812">Transmembrane</keyword>
<feature type="transmembrane region" description="Helical" evidence="2">
    <location>
        <begin position="482"/>
        <end position="499"/>
    </location>
</feature>
<keyword evidence="2" id="KW-0472">Membrane</keyword>
<dbReference type="PANTHER" id="PTHR43849">
    <property type="entry name" value="BLL3936 PROTEIN"/>
    <property type="match status" value="1"/>
</dbReference>
<feature type="transmembrane region" description="Helical" evidence="2">
    <location>
        <begin position="363"/>
        <end position="379"/>
    </location>
</feature>
<feature type="transmembrane region" description="Helical" evidence="2">
    <location>
        <begin position="63"/>
        <end position="80"/>
    </location>
</feature>
<feature type="transmembrane region" description="Helical" evidence="2">
    <location>
        <begin position="385"/>
        <end position="401"/>
    </location>
</feature>
<name>A0A368TSG6_9GAMM</name>
<feature type="transmembrane region" description="Helical" evidence="2">
    <location>
        <begin position="27"/>
        <end position="48"/>
    </location>
</feature>
<evidence type="ECO:0000256" key="2">
    <source>
        <dbReference type="SAM" id="Phobius"/>
    </source>
</evidence>
<organism evidence="4 5">
    <name type="scientific">Billgrantia montanilacus</name>
    <dbReference type="NCBI Taxonomy" id="2282305"/>
    <lineage>
        <taxon>Bacteria</taxon>
        <taxon>Pseudomonadati</taxon>
        <taxon>Pseudomonadota</taxon>
        <taxon>Gammaproteobacteria</taxon>
        <taxon>Oceanospirillales</taxon>
        <taxon>Halomonadaceae</taxon>
        <taxon>Billgrantia</taxon>
    </lineage>
</organism>
<gene>
    <name evidence="4" type="ORF">DU505_17315</name>
</gene>
<accession>A0A368TSG6</accession>
<evidence type="ECO:0000313" key="5">
    <source>
        <dbReference type="Proteomes" id="UP000252405"/>
    </source>
</evidence>
<keyword evidence="5" id="KW-1185">Reference proteome</keyword>
<dbReference type="RefSeq" id="WP_114480240.1">
    <property type="nucleotide sequence ID" value="NZ_QPII01000015.1"/>
</dbReference>
<evidence type="ECO:0000256" key="1">
    <source>
        <dbReference type="RuleBase" id="RU369079"/>
    </source>
</evidence>
<dbReference type="NCBIfam" id="TIGR02123">
    <property type="entry name" value="TRAP_fused"/>
    <property type="match status" value="1"/>
</dbReference>
<feature type="transmembrane region" description="Helical" evidence="2">
    <location>
        <begin position="192"/>
        <end position="214"/>
    </location>
</feature>